<dbReference type="Pfam" id="PF03662">
    <property type="entry name" value="Glyco_hydro_79n"/>
    <property type="match status" value="1"/>
</dbReference>
<dbReference type="InterPro" id="IPR005199">
    <property type="entry name" value="Glyco_hydro_79"/>
</dbReference>
<dbReference type="RefSeq" id="WP_133992672.1">
    <property type="nucleotide sequence ID" value="NZ_SODV01000001.1"/>
</dbReference>
<dbReference type="GO" id="GO:0016798">
    <property type="term" value="F:hydrolase activity, acting on glycosyl bonds"/>
    <property type="evidence" value="ECO:0007669"/>
    <property type="project" value="InterPro"/>
</dbReference>
<protein>
    <submittedName>
        <fullName evidence="2">Glycosyl hydrolase family 79</fullName>
    </submittedName>
</protein>
<dbReference type="SUPFAM" id="SSF51445">
    <property type="entry name" value="(Trans)glycosidases"/>
    <property type="match status" value="1"/>
</dbReference>
<dbReference type="PANTHER" id="PTHR36183:SF2">
    <property type="entry name" value="BETA-GLUCURONIDASE C-TERMINAL DOMAIN-CONTAINING PROTEIN"/>
    <property type="match status" value="1"/>
</dbReference>
<dbReference type="InterPro" id="IPR013780">
    <property type="entry name" value="Glyco_hydro_b"/>
</dbReference>
<dbReference type="Gene3D" id="3.20.20.80">
    <property type="entry name" value="Glycosidases"/>
    <property type="match status" value="1"/>
</dbReference>
<organism evidence="2 3">
    <name type="scientific">Dinghuibacter silviterrae</name>
    <dbReference type="NCBI Taxonomy" id="1539049"/>
    <lineage>
        <taxon>Bacteria</taxon>
        <taxon>Pseudomonadati</taxon>
        <taxon>Bacteroidota</taxon>
        <taxon>Chitinophagia</taxon>
        <taxon>Chitinophagales</taxon>
        <taxon>Chitinophagaceae</taxon>
        <taxon>Dinghuibacter</taxon>
    </lineage>
</organism>
<sequence length="479" mass="51002">MQKKTPKYVLYLLILTTGLACHKQVLVQYVATPAQRVVLTTDPTQPGLRIPSDFTGLSFEKNILPGGNYLNTANTPLIKMIKLLGTYGVIRIGGNSVEKVFWHYPAGPRNGSTDVDTMYTTDVVTYTAFLKALGWRSLYGVNLAQSTAQISANEALYALDAGGTSIEDFEIGNEPDLYASNGLKASTYTITNFEYDWLNYYTAIHSATVDRATFDGPATAGHLSSWFLQFVNVNSKRISLATNHYYKMGPPTDPSVTVTNLLALDPNLVKDMTTAVAAARSAGISFRVAECNSVYDGGKNGVSNTFASALWGLDYMYTLASLGVAGVNFHGGTGGYYSPILLSKTGAELKPLYYGMLCFQLGCQGRFLPLSLSTPGAINPLFSAYAVLLDNGYTAITFVNKDPANNADITLHTGTPLTSATYTTLTAASLTATSGVTLGGASVKSDGTYAGAKFGGLPHGGDSVLVSVPYSSAMVIMLK</sequence>
<proteinExistence type="predicted"/>
<feature type="signal peptide" evidence="1">
    <location>
        <begin position="1"/>
        <end position="22"/>
    </location>
</feature>
<comment type="caution">
    <text evidence="2">The sequence shown here is derived from an EMBL/GenBank/DDBJ whole genome shotgun (WGS) entry which is preliminary data.</text>
</comment>
<dbReference type="Gene3D" id="2.60.40.1180">
    <property type="entry name" value="Golgi alpha-mannosidase II"/>
    <property type="match status" value="1"/>
</dbReference>
<keyword evidence="3" id="KW-1185">Reference proteome</keyword>
<dbReference type="PROSITE" id="PS51257">
    <property type="entry name" value="PROKAR_LIPOPROTEIN"/>
    <property type="match status" value="1"/>
</dbReference>
<evidence type="ECO:0000313" key="2">
    <source>
        <dbReference type="EMBL" id="TDX00737.1"/>
    </source>
</evidence>
<gene>
    <name evidence="2" type="ORF">EDB95_1765</name>
</gene>
<name>A0A4R8DTJ1_9BACT</name>
<feature type="chain" id="PRO_5020960332" evidence="1">
    <location>
        <begin position="23"/>
        <end position="479"/>
    </location>
</feature>
<dbReference type="OrthoDB" id="5166947at2"/>
<evidence type="ECO:0000313" key="3">
    <source>
        <dbReference type="Proteomes" id="UP000294498"/>
    </source>
</evidence>
<dbReference type="AlphaFoldDB" id="A0A4R8DTJ1"/>
<dbReference type="GO" id="GO:0016020">
    <property type="term" value="C:membrane"/>
    <property type="evidence" value="ECO:0007669"/>
    <property type="project" value="InterPro"/>
</dbReference>
<dbReference type="PANTHER" id="PTHR36183">
    <property type="entry name" value="BETA-GLUCURONIDASE"/>
    <property type="match status" value="1"/>
</dbReference>
<evidence type="ECO:0000256" key="1">
    <source>
        <dbReference type="SAM" id="SignalP"/>
    </source>
</evidence>
<keyword evidence="2" id="KW-0378">Hydrolase</keyword>
<reference evidence="2 3" key="1">
    <citation type="submission" date="2019-03" db="EMBL/GenBank/DDBJ databases">
        <title>Genomic Encyclopedia of Type Strains, Phase IV (KMG-IV): sequencing the most valuable type-strain genomes for metagenomic binning, comparative biology and taxonomic classification.</title>
        <authorList>
            <person name="Goeker M."/>
        </authorList>
    </citation>
    <scope>NUCLEOTIDE SEQUENCE [LARGE SCALE GENOMIC DNA]</scope>
    <source>
        <strain evidence="2 3">DSM 100059</strain>
    </source>
</reference>
<dbReference type="EMBL" id="SODV01000001">
    <property type="protein sequence ID" value="TDX00737.1"/>
    <property type="molecule type" value="Genomic_DNA"/>
</dbReference>
<accession>A0A4R8DTJ1</accession>
<dbReference type="Proteomes" id="UP000294498">
    <property type="component" value="Unassembled WGS sequence"/>
</dbReference>
<keyword evidence="1" id="KW-0732">Signal</keyword>
<dbReference type="InterPro" id="IPR052974">
    <property type="entry name" value="GH79_Enzymes"/>
</dbReference>
<dbReference type="InterPro" id="IPR017853">
    <property type="entry name" value="GH"/>
</dbReference>